<evidence type="ECO:0000259" key="1">
    <source>
        <dbReference type="Pfam" id="PF07969"/>
    </source>
</evidence>
<dbReference type="Gene3D" id="3.20.20.140">
    <property type="entry name" value="Metal-dependent hydrolases"/>
    <property type="match status" value="1"/>
</dbReference>
<dbReference type="InterPro" id="IPR011059">
    <property type="entry name" value="Metal-dep_hydrolase_composite"/>
</dbReference>
<reference evidence="2 3" key="1">
    <citation type="submission" date="2020-03" db="EMBL/GenBank/DDBJ databases">
        <title>Roseomonas selenitidurans sp. nov. isolated from urban soil.</title>
        <authorList>
            <person name="Liu H."/>
        </authorList>
    </citation>
    <scope>NUCLEOTIDE SEQUENCE [LARGE SCALE GENOMIC DNA]</scope>
    <source>
        <strain evidence="2 3">BU-1</strain>
    </source>
</reference>
<evidence type="ECO:0000313" key="2">
    <source>
        <dbReference type="EMBL" id="NKC30045.1"/>
    </source>
</evidence>
<organism evidence="2 3">
    <name type="scientific">Falsiroseomonas selenitidurans</name>
    <dbReference type="NCBI Taxonomy" id="2716335"/>
    <lineage>
        <taxon>Bacteria</taxon>
        <taxon>Pseudomonadati</taxon>
        <taxon>Pseudomonadota</taxon>
        <taxon>Alphaproteobacteria</taxon>
        <taxon>Acetobacterales</taxon>
        <taxon>Roseomonadaceae</taxon>
        <taxon>Falsiroseomonas</taxon>
    </lineage>
</organism>
<dbReference type="InterPro" id="IPR050378">
    <property type="entry name" value="Metallo-dep_Hydrolases_sf"/>
</dbReference>
<gene>
    <name evidence="2" type="ORF">HEQ75_04165</name>
</gene>
<sequence length="485" mass="51756">MAPMRRCDLIIRDATLIDGTGAPRRRGDLAVRGDRIAGLGDLSAMAAEREVMAEGRVLAPGFIDAHTHDDQAVLCGPACMLCKTSQGVTTVVVGNCGISLSPVAMSERPPAPLDGVCAPEWWIFDSFGAYADRLRTTPSSVNTLALIGHMSLRVGAMGRDTGRPATDREAERMRKQLAQALAEGAAGFSTGLFYPPSRAAPTEEVIAVAEALRAQGGLYVTHMRDEADGVLDSIEETLRIGRAVGAPVIISHHKCAQPENHGRSVETLPLIARHAEAHPVAFDVYPYTASSTSLAARKPRPDVAVTVTSSVPHPEMAGRDLADIAQEWGVTLEVAAQRLTPGGGVFHNMAEDDMRRILAHPLSMVGSDGGPLAKHPHPRLWGTFPRVLGHYSRDLGLFGLEEAVHKMTGRTAQIFGIADRGALREGAFADLVLFDAATVRDRATFTAPKQVADGILETWVNGQSVYTQATGASETPVGRLLRRVA</sequence>
<comment type="caution">
    <text evidence="2">The sequence shown here is derived from an EMBL/GenBank/DDBJ whole genome shotgun (WGS) entry which is preliminary data.</text>
</comment>
<dbReference type="SUPFAM" id="SSF51556">
    <property type="entry name" value="Metallo-dependent hydrolases"/>
    <property type="match status" value="1"/>
</dbReference>
<name>A0ABX1E076_9PROT</name>
<dbReference type="Pfam" id="PF07969">
    <property type="entry name" value="Amidohydro_3"/>
    <property type="match status" value="1"/>
</dbReference>
<dbReference type="EMBL" id="JAAVNE010000004">
    <property type="protein sequence ID" value="NKC30045.1"/>
    <property type="molecule type" value="Genomic_DNA"/>
</dbReference>
<dbReference type="CDD" id="cd01297">
    <property type="entry name" value="D-aminoacylase"/>
    <property type="match status" value="1"/>
</dbReference>
<dbReference type="PANTHER" id="PTHR11647:SF1">
    <property type="entry name" value="COLLAPSIN RESPONSE MEDIATOR PROTEIN"/>
    <property type="match status" value="1"/>
</dbReference>
<evidence type="ECO:0000313" key="3">
    <source>
        <dbReference type="Proteomes" id="UP000787635"/>
    </source>
</evidence>
<dbReference type="PANTHER" id="PTHR11647">
    <property type="entry name" value="HYDRANTOINASE/DIHYDROPYRIMIDINASE FAMILY MEMBER"/>
    <property type="match status" value="1"/>
</dbReference>
<proteinExistence type="predicted"/>
<dbReference type="InterPro" id="IPR013108">
    <property type="entry name" value="Amidohydro_3"/>
</dbReference>
<dbReference type="InterPro" id="IPR032466">
    <property type="entry name" value="Metal_Hydrolase"/>
</dbReference>
<accession>A0ABX1E076</accession>
<dbReference type="Proteomes" id="UP000787635">
    <property type="component" value="Unassembled WGS sequence"/>
</dbReference>
<dbReference type="Gene3D" id="2.30.40.10">
    <property type="entry name" value="Urease, subunit C, domain 1"/>
    <property type="match status" value="1"/>
</dbReference>
<feature type="domain" description="Amidohydrolase 3" evidence="1">
    <location>
        <begin position="53"/>
        <end position="466"/>
    </location>
</feature>
<keyword evidence="3" id="KW-1185">Reference proteome</keyword>
<dbReference type="InterPro" id="IPR023100">
    <property type="entry name" value="D-aminoacylase_insert_dom_sf"/>
</dbReference>
<protein>
    <submittedName>
        <fullName evidence="2">D-aminoacylase</fullName>
    </submittedName>
</protein>
<dbReference type="Gene3D" id="3.30.1490.130">
    <property type="entry name" value="D-aminoacylase. Domain 3"/>
    <property type="match status" value="1"/>
</dbReference>
<dbReference type="SUPFAM" id="SSF51338">
    <property type="entry name" value="Composite domain of metallo-dependent hydrolases"/>
    <property type="match status" value="1"/>
</dbReference>